<accession>A0A0C1GI32</accession>
<dbReference type="EMBL" id="JUFZ01000111">
    <property type="protein sequence ID" value="KIC06240.1"/>
    <property type="molecule type" value="Genomic_DNA"/>
</dbReference>
<dbReference type="AlphaFoldDB" id="A0A0C1GI32"/>
<evidence type="ECO:0000313" key="2">
    <source>
        <dbReference type="Proteomes" id="UP000031390"/>
    </source>
</evidence>
<organism evidence="1 2">
    <name type="scientific">Morococcus cerebrosus</name>
    <dbReference type="NCBI Taxonomy" id="1056807"/>
    <lineage>
        <taxon>Bacteria</taxon>
        <taxon>Pseudomonadati</taxon>
        <taxon>Pseudomonadota</taxon>
        <taxon>Betaproteobacteria</taxon>
        <taxon>Neisseriales</taxon>
        <taxon>Neisseriaceae</taxon>
        <taxon>Morococcus</taxon>
    </lineage>
</organism>
<reference evidence="1 2" key="1">
    <citation type="submission" date="2014-12" db="EMBL/GenBank/DDBJ databases">
        <title>Genome sequence of Morococcus cerebrosus.</title>
        <authorList>
            <person name="Shin S.-K."/>
            <person name="Yi H."/>
        </authorList>
    </citation>
    <scope>NUCLEOTIDE SEQUENCE [LARGE SCALE GENOMIC DNA]</scope>
    <source>
        <strain evidence="1 2">CIP 81.93</strain>
    </source>
</reference>
<sequence>MIYFLIFTSEIIKNPRGYCQNTMIITKYYNKIGNPYH</sequence>
<dbReference type="Proteomes" id="UP000031390">
    <property type="component" value="Unassembled WGS sequence"/>
</dbReference>
<protein>
    <submittedName>
        <fullName evidence="1">Uncharacterized protein</fullName>
    </submittedName>
</protein>
<name>A0A0C1GI32_9NEIS</name>
<comment type="caution">
    <text evidence="1">The sequence shown here is derived from an EMBL/GenBank/DDBJ whole genome shotgun (WGS) entry which is preliminary data.</text>
</comment>
<proteinExistence type="predicted"/>
<evidence type="ECO:0000313" key="1">
    <source>
        <dbReference type="EMBL" id="KIC06240.1"/>
    </source>
</evidence>
<gene>
    <name evidence="1" type="ORF">MCC93_23080</name>
</gene>